<keyword evidence="2" id="KW-1185">Reference proteome</keyword>
<dbReference type="AlphaFoldDB" id="A0A7W7AEL1"/>
<accession>A0A7W7AEL1</accession>
<gene>
    <name evidence="1" type="ORF">GGR37_003906</name>
</gene>
<reference evidence="1 2" key="1">
    <citation type="submission" date="2020-08" db="EMBL/GenBank/DDBJ databases">
        <title>Genomic Encyclopedia of Type Strains, Phase IV (KMG-IV): sequencing the most valuable type-strain genomes for metagenomic binning, comparative biology and taxonomic classification.</title>
        <authorList>
            <person name="Goeker M."/>
        </authorList>
    </citation>
    <scope>NUCLEOTIDE SEQUENCE [LARGE SCALE GENOMIC DNA]</scope>
    <source>
        <strain evidence="1 2">DSM 17507</strain>
    </source>
</reference>
<comment type="caution">
    <text evidence="1">The sequence shown here is derived from an EMBL/GenBank/DDBJ whole genome shotgun (WGS) entry which is preliminary data.</text>
</comment>
<name>A0A7W7AEL1_9SPHN</name>
<protein>
    <submittedName>
        <fullName evidence="1">Uncharacterized protein</fullName>
    </submittedName>
</protein>
<dbReference type="OrthoDB" id="7508649at2"/>
<proteinExistence type="predicted"/>
<dbReference type="RefSeq" id="WP_144907235.1">
    <property type="nucleotide sequence ID" value="NZ_JACHOA010000009.1"/>
</dbReference>
<dbReference type="EMBL" id="JACHOA010000009">
    <property type="protein sequence ID" value="MBB4615610.1"/>
    <property type="molecule type" value="Genomic_DNA"/>
</dbReference>
<sequence length="88" mass="10331">MSTGLPLEMAVIQHVVFYKRDELTTDLICCEILMASGQTLWFHEEMPNWNDVVAQIELLEGFPQDWRSHVIQPPFAECRFMAYEKRAQ</sequence>
<dbReference type="Proteomes" id="UP000538566">
    <property type="component" value="Unassembled WGS sequence"/>
</dbReference>
<organism evidence="1 2">
    <name type="scientific">Novosphingobium taihuense</name>
    <dbReference type="NCBI Taxonomy" id="260085"/>
    <lineage>
        <taxon>Bacteria</taxon>
        <taxon>Pseudomonadati</taxon>
        <taxon>Pseudomonadota</taxon>
        <taxon>Alphaproteobacteria</taxon>
        <taxon>Sphingomonadales</taxon>
        <taxon>Sphingomonadaceae</taxon>
        <taxon>Novosphingobium</taxon>
    </lineage>
</organism>
<evidence type="ECO:0000313" key="2">
    <source>
        <dbReference type="Proteomes" id="UP000538566"/>
    </source>
</evidence>
<evidence type="ECO:0000313" key="1">
    <source>
        <dbReference type="EMBL" id="MBB4615610.1"/>
    </source>
</evidence>